<dbReference type="PANTHER" id="PTHR32494">
    <property type="entry name" value="ALLANTOATE DEIMINASE-RELATED"/>
    <property type="match status" value="1"/>
</dbReference>
<dbReference type="PANTHER" id="PTHR32494:SF5">
    <property type="entry name" value="ALLANTOATE AMIDOHYDROLASE"/>
    <property type="match status" value="1"/>
</dbReference>
<dbReference type="GO" id="GO:0016813">
    <property type="term" value="F:hydrolase activity, acting on carbon-nitrogen (but not peptide) bonds, in linear amidines"/>
    <property type="evidence" value="ECO:0007669"/>
    <property type="project" value="InterPro"/>
</dbReference>
<dbReference type="Proteomes" id="UP000226592">
    <property type="component" value="Unassembled WGS sequence"/>
</dbReference>
<feature type="region of interest" description="Disordered" evidence="2">
    <location>
        <begin position="250"/>
        <end position="273"/>
    </location>
</feature>
<dbReference type="Gene3D" id="3.40.630.10">
    <property type="entry name" value="Zn peptidases"/>
    <property type="match status" value="1"/>
</dbReference>
<dbReference type="SUPFAM" id="SSF53187">
    <property type="entry name" value="Zn-dependent exopeptidases"/>
    <property type="match status" value="1"/>
</dbReference>
<evidence type="ECO:0008006" key="5">
    <source>
        <dbReference type="Google" id="ProtNLM"/>
    </source>
</evidence>
<dbReference type="InterPro" id="IPR010158">
    <property type="entry name" value="Amidase_Cbmase"/>
</dbReference>
<dbReference type="Pfam" id="PF01546">
    <property type="entry name" value="Peptidase_M20"/>
    <property type="match status" value="1"/>
</dbReference>
<evidence type="ECO:0000313" key="4">
    <source>
        <dbReference type="Proteomes" id="UP000226592"/>
    </source>
</evidence>
<reference evidence="4" key="1">
    <citation type="submission" date="2017-09" db="EMBL/GenBank/DDBJ databases">
        <title>The Reconstruction of 2,631 Draft Metagenome-Assembled Genomes from the Global Oceans.</title>
        <authorList>
            <person name="Tully B.J."/>
            <person name="Graham E.D."/>
            <person name="Heidelberg J.F."/>
        </authorList>
    </citation>
    <scope>NUCLEOTIDE SEQUENCE [LARGE SCALE GENOMIC DNA]</scope>
</reference>
<evidence type="ECO:0000256" key="2">
    <source>
        <dbReference type="SAM" id="MobiDB-lite"/>
    </source>
</evidence>
<evidence type="ECO:0000256" key="1">
    <source>
        <dbReference type="ARBA" id="ARBA00022801"/>
    </source>
</evidence>
<dbReference type="InterPro" id="IPR002933">
    <property type="entry name" value="Peptidase_M20"/>
</dbReference>
<gene>
    <name evidence="3" type="ORF">CL943_03990</name>
</gene>
<dbReference type="NCBIfam" id="TIGR01879">
    <property type="entry name" value="hydantase"/>
    <property type="match status" value="1"/>
</dbReference>
<name>A0A2D6M1Y2_9ARCH</name>
<evidence type="ECO:0000313" key="3">
    <source>
        <dbReference type="EMBL" id="MAG22433.1"/>
    </source>
</evidence>
<dbReference type="SUPFAM" id="SSF55031">
    <property type="entry name" value="Bacterial exopeptidase dimerisation domain"/>
    <property type="match status" value="1"/>
</dbReference>
<proteinExistence type="predicted"/>
<dbReference type="Gene3D" id="3.30.70.360">
    <property type="match status" value="1"/>
</dbReference>
<accession>A0A2D6M1Y2</accession>
<keyword evidence="1" id="KW-0378">Hydrolase</keyword>
<dbReference type="EMBL" id="NZBU01000012">
    <property type="protein sequence ID" value="MAG22433.1"/>
    <property type="molecule type" value="Genomic_DNA"/>
</dbReference>
<dbReference type="PIRSF" id="PIRSF001235">
    <property type="entry name" value="Amidase_carbamoylase"/>
    <property type="match status" value="1"/>
</dbReference>
<organism evidence="3 4">
    <name type="scientific">Candidatus Iainarchaeum sp</name>
    <dbReference type="NCBI Taxonomy" id="3101447"/>
    <lineage>
        <taxon>Archaea</taxon>
        <taxon>Candidatus Iainarchaeota</taxon>
        <taxon>Candidatus Iainarchaeia</taxon>
        <taxon>Candidatus Iainarchaeales</taxon>
        <taxon>Candidatus Iainarchaeaceae</taxon>
        <taxon>Candidatus Iainarchaeum</taxon>
    </lineage>
</organism>
<dbReference type="InterPro" id="IPR036264">
    <property type="entry name" value="Bact_exopeptidase_dim_dom"/>
</dbReference>
<dbReference type="AlphaFoldDB" id="A0A2D6M1Y2"/>
<protein>
    <recommendedName>
        <fullName evidence="5">Zn-dependent hydrolase</fullName>
    </recommendedName>
</protein>
<comment type="caution">
    <text evidence="3">The sequence shown here is derived from an EMBL/GenBank/DDBJ whole genome shotgun (WGS) entry which is preliminary data.</text>
</comment>
<sequence length="460" mass="50234">MPAKKRPLLERMARARKLKRIRTERKVTKSRHEGIRVLRNISAIRRFRQEAKGKAVTRLGFGKEENRAFEHVAGLMRKSGLSVRTDAFGNLYGRLEGKSSKVVMVGSHLDSVRRGGAFDGVYGVTAALEALNNIKATGNPAHPIDLVVWRCEESARFNKAMLGSNAALGKLTAEDLIRTDANGVTLRKALEQNGLTYKPGQQLINPQNVLLYIEPHVEQGDILARAKRKRIGIVTRIAGPERYELTFKSHSAHSGATPMGRRHRKDANVAASKATVKTRNLALRANHISRILGPTVSQAVHKGPIVGTVTQMRTVQGSLNTIPGMVRTTLDVRALSTHQRGKLAKRIITGVRKAALKEGVSLDVKELSRSPPVSMSAKNVTLLERVCRENGIVHRKMPSGAGHDASNLQKAGIPSAMFFVPSEGGFAHNPHERTHIKDLGAGVVLLTKFLHGVAKVSPVN</sequence>